<evidence type="ECO:0000256" key="3">
    <source>
        <dbReference type="ARBA" id="ARBA00022884"/>
    </source>
</evidence>
<keyword evidence="3 4" id="KW-0694">RNA-binding</keyword>
<feature type="domain" description="RRM" evidence="6">
    <location>
        <begin position="108"/>
        <end position="182"/>
    </location>
</feature>
<dbReference type="Gene3D" id="1.10.1900.10">
    <property type="entry name" value="c-terminal domain of poly(a) binding protein"/>
    <property type="match status" value="1"/>
</dbReference>
<dbReference type="Pfam" id="PF00076">
    <property type="entry name" value="RRM_1"/>
    <property type="match status" value="2"/>
</dbReference>
<dbReference type="OrthoDB" id="6159137at2759"/>
<gene>
    <name evidence="8" type="ORF">PNOK_0889800</name>
</gene>
<organism evidence="8 9">
    <name type="scientific">Pyrrhoderma noxium</name>
    <dbReference type="NCBI Taxonomy" id="2282107"/>
    <lineage>
        <taxon>Eukaryota</taxon>
        <taxon>Fungi</taxon>
        <taxon>Dikarya</taxon>
        <taxon>Basidiomycota</taxon>
        <taxon>Agaricomycotina</taxon>
        <taxon>Agaricomycetes</taxon>
        <taxon>Hymenochaetales</taxon>
        <taxon>Hymenochaetaceae</taxon>
        <taxon>Pyrrhoderma</taxon>
    </lineage>
</organism>
<proteinExistence type="inferred from homology"/>
<evidence type="ECO:0000256" key="2">
    <source>
        <dbReference type="ARBA" id="ARBA00022737"/>
    </source>
</evidence>
<dbReference type="EMBL" id="NBII01000010">
    <property type="protein sequence ID" value="PAV15137.1"/>
    <property type="molecule type" value="Genomic_DNA"/>
</dbReference>
<sequence length="791" mass="84551">MSESTYVPGPHPYLQEPLLHISNLGAHVSDNELAQAFETCVPFRPRIIRDGSDKPAAGTLEFRQLEKAEKALATLQGRPVPGVTPTSLIQLSPFPPDQSTILPVPSAAPRIVKQLPSGYTDSDLYDLFRPFGPLASVRTQTLFGADSGILEYWREEDAKVAEENMHCAEVGDRNIAVQVYHPRRVSGGILGSEFSPSAPTFIPSGSLKPASPFQSPRRSSGPFIHGPGQQVQFAPMIGPGSGSHSGLIDPCNLFVKNIDENIDSGTLFTHFNPFGQIVSARVMRDETGRSRGFGFVSYQSPDQASTAMHSMNGVVLGSKQIVVRLHEPKQLRQEKLAQRFAGHNNHPRSRSGATSPTASEGGDSLTGWSSPRGGHHGLSGHGNYSDRLTPDRSRRSSGSYYNAALAGQLQMSMSLEELSALSPVVRKEVLSGELQRRVKNLNEVASSDVDTIVESLLALSLSEIVDAIHDQTRFSSVVQTAKNSIKSAEGSKDRSKSPSPANSADSRLLDPNVLAATASAPDHPSTPVSHSSPLSTPPRTSSPASLTQPGGGGLSERERLRIAVGRLESDSERATAITELLMSLSKRERAMCLFNVEVLRGKVADAKLVLDSDDVEETAPVAPSTPARKTTSSTLDDSPRTPALSSRGPSAAASPATPVTPPSKSVAASLSSSSIALDKLAQMPAERVIEVLKDATLVESLGLTKTDPLIVKATDEFIDSLASLTVPKQKQQLGDKLFRVVKNFGIKGAPKITIALLDQEELRPLAHLMNSYPSVLKEKAHLVQAALAANK</sequence>
<protein>
    <submittedName>
        <fullName evidence="8">Uncharacterized protein</fullName>
    </submittedName>
</protein>
<dbReference type="InParanoid" id="A0A286U6F8"/>
<reference evidence="8 9" key="1">
    <citation type="journal article" date="2017" name="Mol. Ecol.">
        <title>Comparative and population genomic landscape of Phellinus noxius: A hypervariable fungus causing root rot in trees.</title>
        <authorList>
            <person name="Chung C.L."/>
            <person name="Lee T.J."/>
            <person name="Akiba M."/>
            <person name="Lee H.H."/>
            <person name="Kuo T.H."/>
            <person name="Liu D."/>
            <person name="Ke H.M."/>
            <person name="Yokoi T."/>
            <person name="Roa M.B."/>
            <person name="Lu M.J."/>
            <person name="Chang Y.Y."/>
            <person name="Ann P.J."/>
            <person name="Tsai J.N."/>
            <person name="Chen C.Y."/>
            <person name="Tzean S.S."/>
            <person name="Ota Y."/>
            <person name="Hattori T."/>
            <person name="Sahashi N."/>
            <person name="Liou R.F."/>
            <person name="Kikuchi T."/>
            <person name="Tsai I.J."/>
        </authorList>
    </citation>
    <scope>NUCLEOTIDE SEQUENCE [LARGE SCALE GENOMIC DNA]</scope>
    <source>
        <strain evidence="8 9">FFPRI411160</strain>
    </source>
</reference>
<name>A0A286U6F8_9AGAM</name>
<dbReference type="Proteomes" id="UP000217199">
    <property type="component" value="Unassembled WGS sequence"/>
</dbReference>
<evidence type="ECO:0000256" key="5">
    <source>
        <dbReference type="SAM" id="MobiDB-lite"/>
    </source>
</evidence>
<dbReference type="SMART" id="SM00360">
    <property type="entry name" value="RRM"/>
    <property type="match status" value="3"/>
</dbReference>
<feature type="compositionally biased region" description="Low complexity" evidence="5">
    <location>
        <begin position="642"/>
        <end position="665"/>
    </location>
</feature>
<dbReference type="InterPro" id="IPR036053">
    <property type="entry name" value="PABP-dom"/>
</dbReference>
<accession>A0A286U6F8</accession>
<evidence type="ECO:0000313" key="8">
    <source>
        <dbReference type="EMBL" id="PAV15137.1"/>
    </source>
</evidence>
<dbReference type="Gene3D" id="3.30.70.330">
    <property type="match status" value="3"/>
</dbReference>
<evidence type="ECO:0000256" key="4">
    <source>
        <dbReference type="PROSITE-ProRule" id="PRU00176"/>
    </source>
</evidence>
<feature type="domain" description="RRM" evidence="6">
    <location>
        <begin position="251"/>
        <end position="328"/>
    </location>
</feature>
<evidence type="ECO:0000313" key="9">
    <source>
        <dbReference type="Proteomes" id="UP000217199"/>
    </source>
</evidence>
<dbReference type="InterPro" id="IPR000504">
    <property type="entry name" value="RRM_dom"/>
</dbReference>
<keyword evidence="9" id="KW-1185">Reference proteome</keyword>
<dbReference type="InterPro" id="IPR035979">
    <property type="entry name" value="RBD_domain_sf"/>
</dbReference>
<feature type="domain" description="PABC" evidence="7">
    <location>
        <begin position="713"/>
        <end position="791"/>
    </location>
</feature>
<dbReference type="PANTHER" id="PTHR24012">
    <property type="entry name" value="RNA BINDING PROTEIN"/>
    <property type="match status" value="1"/>
</dbReference>
<feature type="region of interest" description="Disordered" evidence="5">
    <location>
        <begin position="340"/>
        <end position="396"/>
    </location>
</feature>
<dbReference type="PROSITE" id="PS51309">
    <property type="entry name" value="PABC"/>
    <property type="match status" value="1"/>
</dbReference>
<evidence type="ECO:0000259" key="7">
    <source>
        <dbReference type="PROSITE" id="PS51309"/>
    </source>
</evidence>
<dbReference type="STRING" id="2282107.A0A286U6F8"/>
<dbReference type="PROSITE" id="PS50102">
    <property type="entry name" value="RRM"/>
    <property type="match status" value="2"/>
</dbReference>
<feature type="compositionally biased region" description="Polar residues" evidence="5">
    <location>
        <begin position="627"/>
        <end position="636"/>
    </location>
</feature>
<dbReference type="Pfam" id="PF00658">
    <property type="entry name" value="MLLE"/>
    <property type="match status" value="1"/>
</dbReference>
<dbReference type="InterPro" id="IPR002004">
    <property type="entry name" value="PABP_HYD_C"/>
</dbReference>
<evidence type="ECO:0000256" key="1">
    <source>
        <dbReference type="ARBA" id="ARBA00008557"/>
    </source>
</evidence>
<dbReference type="SUPFAM" id="SSF54928">
    <property type="entry name" value="RNA-binding domain, RBD"/>
    <property type="match status" value="2"/>
</dbReference>
<feature type="region of interest" description="Disordered" evidence="5">
    <location>
        <begin position="615"/>
        <end position="665"/>
    </location>
</feature>
<comment type="similarity">
    <text evidence="1">Belongs to the polyadenylate-binding protein type-1 family.</text>
</comment>
<evidence type="ECO:0000259" key="6">
    <source>
        <dbReference type="PROSITE" id="PS50102"/>
    </source>
</evidence>
<dbReference type="SUPFAM" id="SSF63570">
    <property type="entry name" value="PABC (PABP) domain"/>
    <property type="match status" value="1"/>
</dbReference>
<keyword evidence="2" id="KW-0677">Repeat</keyword>
<dbReference type="InterPro" id="IPR012677">
    <property type="entry name" value="Nucleotide-bd_a/b_plait_sf"/>
</dbReference>
<dbReference type="GO" id="GO:0003723">
    <property type="term" value="F:RNA binding"/>
    <property type="evidence" value="ECO:0007669"/>
    <property type="project" value="UniProtKB-UniRule"/>
</dbReference>
<dbReference type="AlphaFoldDB" id="A0A286U6F8"/>
<dbReference type="CDD" id="cd00590">
    <property type="entry name" value="RRM_SF"/>
    <property type="match status" value="1"/>
</dbReference>
<feature type="compositionally biased region" description="Low complexity" evidence="5">
    <location>
        <begin position="529"/>
        <end position="547"/>
    </location>
</feature>
<feature type="region of interest" description="Disordered" evidence="5">
    <location>
        <begin position="484"/>
        <end position="558"/>
    </location>
</feature>
<comment type="caution">
    <text evidence="8">The sequence shown here is derived from an EMBL/GenBank/DDBJ whole genome shotgun (WGS) entry which is preliminary data.</text>
</comment>